<feature type="domain" description="SSD" evidence="9">
    <location>
        <begin position="213"/>
        <end position="328"/>
    </location>
</feature>
<feature type="domain" description="SSD" evidence="9">
    <location>
        <begin position="536"/>
        <end position="664"/>
    </location>
</feature>
<feature type="transmembrane region" description="Helical" evidence="8">
    <location>
        <begin position="607"/>
        <end position="633"/>
    </location>
</feature>
<evidence type="ECO:0000256" key="3">
    <source>
        <dbReference type="ARBA" id="ARBA00022475"/>
    </source>
</evidence>
<evidence type="ECO:0000256" key="5">
    <source>
        <dbReference type="ARBA" id="ARBA00022989"/>
    </source>
</evidence>
<feature type="compositionally biased region" description="Low complexity" evidence="7">
    <location>
        <begin position="700"/>
        <end position="712"/>
    </location>
</feature>
<feature type="transmembrane region" description="Helical" evidence="8">
    <location>
        <begin position="639"/>
        <end position="665"/>
    </location>
</feature>
<dbReference type="InterPro" id="IPR050545">
    <property type="entry name" value="Mycobact_MmpL"/>
</dbReference>
<keyword evidence="4 8" id="KW-0812">Transmembrane</keyword>
<proteinExistence type="inferred from homology"/>
<dbReference type="PROSITE" id="PS50156">
    <property type="entry name" value="SSD"/>
    <property type="match status" value="2"/>
</dbReference>
<dbReference type="EMBL" id="WBJX01000006">
    <property type="protein sequence ID" value="KAB1636356.1"/>
    <property type="molecule type" value="Genomic_DNA"/>
</dbReference>
<keyword evidence="11" id="KW-1185">Reference proteome</keyword>
<evidence type="ECO:0000256" key="6">
    <source>
        <dbReference type="ARBA" id="ARBA00023136"/>
    </source>
</evidence>
<sequence>MGGIIRFITGKATGAIVIAVFVALSGLAFFWGSGESGDVAPAGDLPASAESAKVEEALASFETEDSSAALFVFHREGEALTPDDLAAVAAASPGIAEAAGVEALPPAFPAEDGEAMILTVPLDATSDVEAQSARAEALRAAAADGLPEGLIPVMTGPEGFAVDIAAVFEGANFTLLTVTVLVVAFLLIVTYRSPVLWLIPLSVVGLADGVAGIVSTRIVGAFDLTMDASITGILSVLVFGAGTNYALLLIARYRDELRVSEDRREAMATALRGAGPAIIASGGTVALSLATLLFASLGGNVVLGLACAIGVVVAMAFALALLPATLVLFPRGIFWPVVPRVGDDTHGKGFWFKLGTGVSKRPAIVAGAGIVVLIALAAIAPSIKVGLAQTERFTSTPEAVVGQELLNDHFPDLAGAPAIVVSQADQADSVAQRASEIEGVASATVGDSDGTLTRIDVGLSSPAETEEALATVERLRAELSQIDGAGAIVGGLDAQALDEQAAQDRDQLLLFPLILAVVFVVLLLLLRSLVAPILLLLTVVGSFFASVGASWLLFTNVFGFPALDTSVLLFSFLFLVALGVDYNIFLVTRAREEAVKHGTRNGMIRSLSATGGVITSAGILLAAVFAALGVLPLITLTQIGIIVCVGVLLDTLLVRTVIVPALAFLTGDRFWWPSRAVLGDRRPAHAKPSHAADPRDGSKPAKPSSSEAAHAK</sequence>
<evidence type="ECO:0000313" key="11">
    <source>
        <dbReference type="Proteomes" id="UP000490386"/>
    </source>
</evidence>
<feature type="transmembrane region" description="Helical" evidence="8">
    <location>
        <begin position="274"/>
        <end position="295"/>
    </location>
</feature>
<evidence type="ECO:0000313" key="10">
    <source>
        <dbReference type="EMBL" id="KAB1636356.1"/>
    </source>
</evidence>
<dbReference type="Proteomes" id="UP000490386">
    <property type="component" value="Unassembled WGS sequence"/>
</dbReference>
<dbReference type="RefSeq" id="WP_151424671.1">
    <property type="nucleotide sequence ID" value="NZ_WBJX01000006.1"/>
</dbReference>
<dbReference type="InterPro" id="IPR004869">
    <property type="entry name" value="MMPL_dom"/>
</dbReference>
<feature type="transmembrane region" description="Helical" evidence="8">
    <location>
        <begin position="301"/>
        <end position="329"/>
    </location>
</feature>
<gene>
    <name evidence="10" type="ORF">F8O03_15445</name>
</gene>
<evidence type="ECO:0000256" key="2">
    <source>
        <dbReference type="ARBA" id="ARBA00010157"/>
    </source>
</evidence>
<name>A0A7J5AY06_9MICO</name>
<protein>
    <submittedName>
        <fullName evidence="10">MMPL family transporter</fullName>
    </submittedName>
</protein>
<dbReference type="PANTHER" id="PTHR33406">
    <property type="entry name" value="MEMBRANE PROTEIN MJ1562-RELATED"/>
    <property type="match status" value="1"/>
</dbReference>
<evidence type="ECO:0000256" key="7">
    <source>
        <dbReference type="SAM" id="MobiDB-lite"/>
    </source>
</evidence>
<comment type="caution">
    <text evidence="10">The sequence shown here is derived from an EMBL/GenBank/DDBJ whole genome shotgun (WGS) entry which is preliminary data.</text>
</comment>
<dbReference type="Pfam" id="PF03176">
    <property type="entry name" value="MMPL"/>
    <property type="match status" value="2"/>
</dbReference>
<accession>A0A7J5AY06</accession>
<feature type="transmembrane region" description="Helical" evidence="8">
    <location>
        <begin position="363"/>
        <end position="383"/>
    </location>
</feature>
<feature type="transmembrane region" description="Helical" evidence="8">
    <location>
        <begin position="164"/>
        <end position="188"/>
    </location>
</feature>
<evidence type="ECO:0000256" key="1">
    <source>
        <dbReference type="ARBA" id="ARBA00004651"/>
    </source>
</evidence>
<keyword evidence="6 8" id="KW-0472">Membrane</keyword>
<comment type="similarity">
    <text evidence="2">Belongs to the resistance-nodulation-cell division (RND) (TC 2.A.6) family. MmpL subfamily.</text>
</comment>
<dbReference type="AlphaFoldDB" id="A0A7J5AY06"/>
<dbReference type="PANTHER" id="PTHR33406:SF6">
    <property type="entry name" value="MEMBRANE PROTEIN YDGH-RELATED"/>
    <property type="match status" value="1"/>
</dbReference>
<feature type="transmembrane region" description="Helical" evidence="8">
    <location>
        <begin position="230"/>
        <end position="253"/>
    </location>
</feature>
<feature type="transmembrane region" description="Helical" evidence="8">
    <location>
        <begin position="566"/>
        <end position="586"/>
    </location>
</feature>
<dbReference type="GO" id="GO:0005886">
    <property type="term" value="C:plasma membrane"/>
    <property type="evidence" value="ECO:0007669"/>
    <property type="project" value="UniProtKB-SubCell"/>
</dbReference>
<feature type="transmembrane region" description="Helical" evidence="8">
    <location>
        <begin position="12"/>
        <end position="31"/>
    </location>
</feature>
<evidence type="ECO:0000256" key="8">
    <source>
        <dbReference type="SAM" id="Phobius"/>
    </source>
</evidence>
<feature type="transmembrane region" description="Helical" evidence="8">
    <location>
        <begin position="533"/>
        <end position="554"/>
    </location>
</feature>
<reference evidence="10 11" key="1">
    <citation type="submission" date="2019-09" db="EMBL/GenBank/DDBJ databases">
        <title>Phylogeny of genus Pseudoclavibacter and closely related genus.</title>
        <authorList>
            <person name="Li Y."/>
        </authorList>
    </citation>
    <scope>NUCLEOTIDE SEQUENCE [LARGE SCALE GENOMIC DNA]</scope>
    <source>
        <strain evidence="10 11">THG-MD12</strain>
    </source>
</reference>
<feature type="transmembrane region" description="Helical" evidence="8">
    <location>
        <begin position="508"/>
        <end position="526"/>
    </location>
</feature>
<feature type="region of interest" description="Disordered" evidence="7">
    <location>
        <begin position="682"/>
        <end position="712"/>
    </location>
</feature>
<dbReference type="OrthoDB" id="2365435at2"/>
<keyword evidence="5 8" id="KW-1133">Transmembrane helix</keyword>
<comment type="subcellular location">
    <subcellularLocation>
        <location evidence="1">Cell membrane</location>
        <topology evidence="1">Multi-pass membrane protein</topology>
    </subcellularLocation>
</comment>
<organism evidence="10 11">
    <name type="scientific">Pseudoclavibacter terrae</name>
    <dbReference type="NCBI Taxonomy" id="1530195"/>
    <lineage>
        <taxon>Bacteria</taxon>
        <taxon>Bacillati</taxon>
        <taxon>Actinomycetota</taxon>
        <taxon>Actinomycetes</taxon>
        <taxon>Micrococcales</taxon>
        <taxon>Microbacteriaceae</taxon>
        <taxon>Pseudoclavibacter</taxon>
    </lineage>
</organism>
<feature type="transmembrane region" description="Helical" evidence="8">
    <location>
        <begin position="195"/>
        <end position="218"/>
    </location>
</feature>
<dbReference type="InterPro" id="IPR000731">
    <property type="entry name" value="SSD"/>
</dbReference>
<evidence type="ECO:0000256" key="4">
    <source>
        <dbReference type="ARBA" id="ARBA00022692"/>
    </source>
</evidence>
<keyword evidence="3" id="KW-1003">Cell membrane</keyword>
<feature type="compositionally biased region" description="Basic and acidic residues" evidence="7">
    <location>
        <begin position="690"/>
        <end position="699"/>
    </location>
</feature>
<dbReference type="SUPFAM" id="SSF82866">
    <property type="entry name" value="Multidrug efflux transporter AcrB transmembrane domain"/>
    <property type="match status" value="2"/>
</dbReference>
<dbReference type="Gene3D" id="1.20.1640.10">
    <property type="entry name" value="Multidrug efflux transporter AcrB transmembrane domain"/>
    <property type="match status" value="2"/>
</dbReference>
<evidence type="ECO:0000259" key="9">
    <source>
        <dbReference type="PROSITE" id="PS50156"/>
    </source>
</evidence>